<keyword evidence="2" id="KW-0472">Membrane</keyword>
<proteinExistence type="predicted"/>
<evidence type="ECO:0000256" key="2">
    <source>
        <dbReference type="SAM" id="Phobius"/>
    </source>
</evidence>
<evidence type="ECO:0000313" key="4">
    <source>
        <dbReference type="EMBL" id="SPD25617.1"/>
    </source>
</evidence>
<organism evidence="4">
    <name type="scientific">Fagus sylvatica</name>
    <name type="common">Beechnut</name>
    <dbReference type="NCBI Taxonomy" id="28930"/>
    <lineage>
        <taxon>Eukaryota</taxon>
        <taxon>Viridiplantae</taxon>
        <taxon>Streptophyta</taxon>
        <taxon>Embryophyta</taxon>
        <taxon>Tracheophyta</taxon>
        <taxon>Spermatophyta</taxon>
        <taxon>Magnoliopsida</taxon>
        <taxon>eudicotyledons</taxon>
        <taxon>Gunneridae</taxon>
        <taxon>Pentapetalae</taxon>
        <taxon>rosids</taxon>
        <taxon>fabids</taxon>
        <taxon>Fagales</taxon>
        <taxon>Fagaceae</taxon>
        <taxon>Fagus</taxon>
    </lineage>
</organism>
<keyword evidence="2" id="KW-0812">Transmembrane</keyword>
<feature type="compositionally biased region" description="Acidic residues" evidence="1">
    <location>
        <begin position="209"/>
        <end position="240"/>
    </location>
</feature>
<gene>
    <name evidence="4" type="ORF">FSB_LOCUS53499</name>
</gene>
<dbReference type="EMBL" id="OIVN01006125">
    <property type="protein sequence ID" value="SPD25617.1"/>
    <property type="molecule type" value="Genomic_DNA"/>
</dbReference>
<sequence length="998" mass="112743">MAPTMYIVYLRFNGEIIYGQNGAEYQGSQMKFIRVHRGISFVELETKIFNALQLDNQSHRITVTYRCPQEVISPHINYMTLLITDDDGVNLMFDMLDATPELKGIELYISVEDCVGEGVEPLTQDDGDGLVAEDCVGEDVQQMTVHDTAPSTQPSTVGRCTPQLHEIRTSVEDCGPSTRHEYVPYEVNPLPGVHDTMMLECTADDEEENADYDNDSYFDDDDNDLYFDDDDDDSDDDDETTDVHNDEVDDVVPSLKPKSSSFTTNTWDNINDTSFNDEVTPLDSWDKKQELRKGLFFKSKIEVQYALKVYSSRVNQEYKVKESNKRKLHVCCKNGCSWRMRACMRSTHGFWEITKYNGPHTCRHPNIRKDGKVFDSNFIEREVRSYVANDQTISVKSLRHHMCTQFGHKISYYKVWDAKQKAIANIFGDWGESYQLLPKFMKALIDSNPGTQVEWKTYWSEDASIIKMLLPYWTKETDVEKWTLAKDGGRRYGAMTTNLSECFNGVLKGARNLPITAMVEFIYFKLVHYFNDRRVKTQAQLSSGQAFSTHAMEIFQKWSEKASLHHVIEFNREEGTFQIQTQPSLTTCASQHINVYQYIDPFYSLTEMLASYQPHFEPMKDAPYWEEDPNFPMLRPDPRLLRQRGRPKSTRIRNEMDWRENQHKQSCGLCNQEGHNRKKCPNAISNQEAVLPQSCGQRVQTSKHELEVVLIDTRGARRCASEALDPLALVLHSLQLQLHPFVLLHPLVPSQNSSDLETIWEGAILLLDTSLHVPTNIECKIKFDLVENAPHYEKEYYVNLGSIGAGMAFQLPPQQLGRAGAGPLNSVADAGPPDWVTKVGTTDWGTEDGPTDCVGENGPTDCVGDDGVTSENDASGLNVWVKKLIVCSWWAAEMGVVVWATEMGVVVWATEMGVVVLVNEMGVVVWATDMGVVVWATDIGVVSVTVVASLNWMGGTLILLLGSDGRDGRCARGCGGRCARGRRLRVAGWRNSCMSIGV</sequence>
<name>A0A2N9IIU2_FAGSY</name>
<feature type="transmembrane region" description="Helical" evidence="2">
    <location>
        <begin position="942"/>
        <end position="962"/>
    </location>
</feature>
<evidence type="ECO:0000259" key="3">
    <source>
        <dbReference type="Pfam" id="PF03108"/>
    </source>
</evidence>
<protein>
    <recommendedName>
        <fullName evidence="3">Transposase MuDR plant domain-containing protein</fullName>
    </recommendedName>
</protein>
<dbReference type="InterPro" id="IPR004332">
    <property type="entry name" value="Transposase_MuDR"/>
</dbReference>
<evidence type="ECO:0000256" key="1">
    <source>
        <dbReference type="SAM" id="MobiDB-lite"/>
    </source>
</evidence>
<feature type="region of interest" description="Disordered" evidence="1">
    <location>
        <begin position="846"/>
        <end position="866"/>
    </location>
</feature>
<keyword evidence="2" id="KW-1133">Transmembrane helix</keyword>
<reference evidence="4" key="1">
    <citation type="submission" date="2018-02" db="EMBL/GenBank/DDBJ databases">
        <authorList>
            <person name="Cohen D.B."/>
            <person name="Kent A.D."/>
        </authorList>
    </citation>
    <scope>NUCLEOTIDE SEQUENCE</scope>
</reference>
<dbReference type="PANTHER" id="PTHR31973:SF195">
    <property type="entry name" value="MUDR FAMILY TRANSPOSASE"/>
    <property type="match status" value="1"/>
</dbReference>
<feature type="domain" description="Transposase MuDR plant" evidence="3">
    <location>
        <begin position="290"/>
        <end position="352"/>
    </location>
</feature>
<dbReference type="PANTHER" id="PTHR31973">
    <property type="entry name" value="POLYPROTEIN, PUTATIVE-RELATED"/>
    <property type="match status" value="1"/>
</dbReference>
<feature type="region of interest" description="Disordered" evidence="1">
    <location>
        <begin position="209"/>
        <end position="255"/>
    </location>
</feature>
<dbReference type="AlphaFoldDB" id="A0A2N9IIU2"/>
<accession>A0A2N9IIU2</accession>
<dbReference type="Pfam" id="PF03108">
    <property type="entry name" value="DBD_Tnp_Mut"/>
    <property type="match status" value="1"/>
</dbReference>